<proteinExistence type="predicted"/>
<feature type="coiled-coil region" evidence="1">
    <location>
        <begin position="17"/>
        <end position="44"/>
    </location>
</feature>
<comment type="caution">
    <text evidence="2">The sequence shown here is derived from an EMBL/GenBank/DDBJ whole genome shotgun (WGS) entry which is preliminary data.</text>
</comment>
<evidence type="ECO:0000256" key="1">
    <source>
        <dbReference type="SAM" id="Coils"/>
    </source>
</evidence>
<gene>
    <name evidence="2" type="ORF">GCM10007927_11220</name>
</gene>
<sequence length="114" mass="12646">MAIDTQDQDIARGSELLASVHDAITDLRREIEGLTQQAQSENNMSETAAKQSLGKLKDLVMQCVKAENYLNECKSKQDGVARGGYALDLDRARVEIGCKLDRLRRCGRPRAVPE</sequence>
<name>A0ABQ5VGW6_9RHOB</name>
<keyword evidence="3" id="KW-1185">Reference proteome</keyword>
<evidence type="ECO:0000313" key="3">
    <source>
        <dbReference type="Proteomes" id="UP001161388"/>
    </source>
</evidence>
<keyword evidence="1" id="KW-0175">Coiled coil</keyword>
<protein>
    <submittedName>
        <fullName evidence="2">Uncharacterized protein</fullName>
    </submittedName>
</protein>
<dbReference type="RefSeq" id="WP_284371442.1">
    <property type="nucleotide sequence ID" value="NZ_BSNL01000001.1"/>
</dbReference>
<dbReference type="EMBL" id="BSNL01000001">
    <property type="protein sequence ID" value="GLQ26319.1"/>
    <property type="molecule type" value="Genomic_DNA"/>
</dbReference>
<reference evidence="2" key="1">
    <citation type="journal article" date="2014" name="Int. J. Syst. Evol. Microbiol.">
        <title>Complete genome of a new Firmicutes species belonging to the dominant human colonic microbiota ('Ruminococcus bicirculans') reveals two chromosomes and a selective capacity to utilize plant glucans.</title>
        <authorList>
            <consortium name="NISC Comparative Sequencing Program"/>
            <person name="Wegmann U."/>
            <person name="Louis P."/>
            <person name="Goesmann A."/>
            <person name="Henrissat B."/>
            <person name="Duncan S.H."/>
            <person name="Flint H.J."/>
        </authorList>
    </citation>
    <scope>NUCLEOTIDE SEQUENCE</scope>
    <source>
        <strain evidence="2">NBRC 109915</strain>
    </source>
</reference>
<evidence type="ECO:0000313" key="2">
    <source>
        <dbReference type="EMBL" id="GLQ26319.1"/>
    </source>
</evidence>
<dbReference type="Proteomes" id="UP001161388">
    <property type="component" value="Unassembled WGS sequence"/>
</dbReference>
<organism evidence="2 3">
    <name type="scientific">Sulfitobacter pacificus</name>
    <dbReference type="NCBI Taxonomy" id="1499314"/>
    <lineage>
        <taxon>Bacteria</taxon>
        <taxon>Pseudomonadati</taxon>
        <taxon>Pseudomonadota</taxon>
        <taxon>Alphaproteobacteria</taxon>
        <taxon>Rhodobacterales</taxon>
        <taxon>Roseobacteraceae</taxon>
        <taxon>Sulfitobacter</taxon>
    </lineage>
</organism>
<reference evidence="2" key="2">
    <citation type="submission" date="2023-01" db="EMBL/GenBank/DDBJ databases">
        <title>Draft genome sequence of Sulfitobacter pacificus strain NBRC 109915.</title>
        <authorList>
            <person name="Sun Q."/>
            <person name="Mori K."/>
        </authorList>
    </citation>
    <scope>NUCLEOTIDE SEQUENCE</scope>
    <source>
        <strain evidence="2">NBRC 109915</strain>
    </source>
</reference>
<accession>A0ABQ5VGW6</accession>